<sequence>MRRRDRRLRGGLHPVPGAGGGPARAVAGDSAGDPVTAPFALVNLSHVHDPATTPLYPGDPPFRTETVATIAADGHFLRYIHQAEHTGTHWGAPIHFDPAGLAADRLDPEDLLLPAVKLDVREKCRDNRDYAVTVGDIENWERDHGPIRAGTAIVAWTGWDAKWGTPDFLGIGESAGRQPGFAPEAVRWLLATGRLGTRGALGIDTFGPDVGGDDTYAVSRLLYGEHRISLECLANLADLPVTGASVLVGGPLYRGGSGGPATVFGLVPR</sequence>
<dbReference type="GO" id="GO:0019441">
    <property type="term" value="P:L-tryptophan catabolic process to kynurenine"/>
    <property type="evidence" value="ECO:0007669"/>
    <property type="project" value="InterPro"/>
</dbReference>
<dbReference type="PANTHER" id="PTHR43564">
    <property type="entry name" value="KYNURENINE FORMAMIDASE-LIKE PROTEIN"/>
    <property type="match status" value="1"/>
</dbReference>
<reference evidence="2 3" key="1">
    <citation type="submission" date="2016-04" db="EMBL/GenBank/DDBJ databases">
        <authorList>
            <person name="Evans L.H."/>
            <person name="Alamgir A."/>
            <person name="Owens N."/>
            <person name="Weber N.D."/>
            <person name="Virtaneva K."/>
            <person name="Barbian K."/>
            <person name="Babar A."/>
            <person name="Rosenke K."/>
        </authorList>
    </citation>
    <scope>NUCLEOTIDE SEQUENCE [LARGE SCALE GENOMIC DNA]</scope>
    <source>
        <strain evidence="2 3">IFM 0406</strain>
    </source>
</reference>
<organism evidence="2 3">
    <name type="scientific">Nocardia terpenica</name>
    <dbReference type="NCBI Taxonomy" id="455432"/>
    <lineage>
        <taxon>Bacteria</taxon>
        <taxon>Bacillati</taxon>
        <taxon>Actinomycetota</taxon>
        <taxon>Actinomycetes</taxon>
        <taxon>Mycobacteriales</taxon>
        <taxon>Nocardiaceae</taxon>
        <taxon>Nocardia</taxon>
    </lineage>
</organism>
<dbReference type="AlphaFoldDB" id="A0A164HPM6"/>
<evidence type="ECO:0000313" key="2">
    <source>
        <dbReference type="EMBL" id="KZM68691.1"/>
    </source>
</evidence>
<feature type="region of interest" description="Disordered" evidence="1">
    <location>
        <begin position="1"/>
        <end position="30"/>
    </location>
</feature>
<dbReference type="EMBL" id="LWGR01000021">
    <property type="protein sequence ID" value="KZM68691.1"/>
    <property type="molecule type" value="Genomic_DNA"/>
</dbReference>
<dbReference type="OrthoDB" id="7067800at2"/>
<keyword evidence="3" id="KW-1185">Reference proteome</keyword>
<gene>
    <name evidence="2" type="ORF">AWN90_12790</name>
</gene>
<dbReference type="InterPro" id="IPR007325">
    <property type="entry name" value="KFase/CYL"/>
</dbReference>
<proteinExistence type="predicted"/>
<name>A0A164HPM6_9NOCA</name>
<feature type="compositionally biased region" description="Basic residues" evidence="1">
    <location>
        <begin position="1"/>
        <end position="10"/>
    </location>
</feature>
<dbReference type="SUPFAM" id="SSF102198">
    <property type="entry name" value="Putative cyclase"/>
    <property type="match status" value="1"/>
</dbReference>
<evidence type="ECO:0000256" key="1">
    <source>
        <dbReference type="SAM" id="MobiDB-lite"/>
    </source>
</evidence>
<protein>
    <submittedName>
        <fullName evidence="2">Cyclase</fullName>
    </submittedName>
</protein>
<dbReference type="GO" id="GO:0004061">
    <property type="term" value="F:arylformamidase activity"/>
    <property type="evidence" value="ECO:0007669"/>
    <property type="project" value="InterPro"/>
</dbReference>
<comment type="caution">
    <text evidence="2">The sequence shown here is derived from an EMBL/GenBank/DDBJ whole genome shotgun (WGS) entry which is preliminary data.</text>
</comment>
<dbReference type="Proteomes" id="UP000076512">
    <property type="component" value="Unassembled WGS sequence"/>
</dbReference>
<dbReference type="STRING" id="455432.AWN90_12790"/>
<dbReference type="InterPro" id="IPR037175">
    <property type="entry name" value="KFase_sf"/>
</dbReference>
<accession>A0A164HPM6</accession>
<dbReference type="Pfam" id="PF04199">
    <property type="entry name" value="Cyclase"/>
    <property type="match status" value="1"/>
</dbReference>
<dbReference type="PANTHER" id="PTHR43564:SF2">
    <property type="entry name" value="BLR6059 PROTEIN"/>
    <property type="match status" value="1"/>
</dbReference>
<evidence type="ECO:0000313" key="3">
    <source>
        <dbReference type="Proteomes" id="UP000076512"/>
    </source>
</evidence>
<dbReference type="Gene3D" id="3.50.30.50">
    <property type="entry name" value="Putative cyclase"/>
    <property type="match status" value="1"/>
</dbReference>